<dbReference type="Pfam" id="PF00535">
    <property type="entry name" value="Glycos_transf_2"/>
    <property type="match status" value="1"/>
</dbReference>
<evidence type="ECO:0000256" key="1">
    <source>
        <dbReference type="SAM" id="Phobius"/>
    </source>
</evidence>
<sequence>MRRFSIIIPVYNRPDELAELLACLARQTVRNFEVVVVEDGSGIRSEHVARSFETALDIRYYEKPNSGQGFARNYGMERAAGDWFIILDSDALVEPQYLEIVNREIDRQQLDLYGGPDRDHPSFTPVQKAISYSMTSLFTTGGIRGKAKNAGGTFHPRSFNMGLSRQVWEQTGGFRITRMGEDIIFSIQALKLGFRSALIPEAFIYHKRRTDFGAFFRQLRFFGRARINITRFFPDTLKLVHFFPAAFTVWLFSFPLQLLIFKPLFQLSVLALLAYCLMIFFDSWKQNQSITVASLSVQAVFVQMVGYGLGFLSEGWKYLREPKGTVQTGERVEYPS</sequence>
<evidence type="ECO:0000259" key="2">
    <source>
        <dbReference type="Pfam" id="PF00535"/>
    </source>
</evidence>
<dbReference type="AlphaFoldDB" id="A0A2S7IP71"/>
<feature type="domain" description="Glycosyltransferase 2-like" evidence="2">
    <location>
        <begin position="5"/>
        <end position="132"/>
    </location>
</feature>
<dbReference type="GO" id="GO:0016740">
    <property type="term" value="F:transferase activity"/>
    <property type="evidence" value="ECO:0007669"/>
    <property type="project" value="UniProtKB-KW"/>
</dbReference>
<name>A0A2S7IP71_9BACT</name>
<reference evidence="4" key="1">
    <citation type="submission" date="2018-02" db="EMBL/GenBank/DDBJ databases">
        <title>Genome sequencing of Solimonas sp. HR-BB.</title>
        <authorList>
            <person name="Lee Y."/>
            <person name="Jeon C.O."/>
        </authorList>
    </citation>
    <scope>NUCLEOTIDE SEQUENCE [LARGE SCALE GENOMIC DNA]</scope>
    <source>
        <strain evidence="4">HR-U</strain>
    </source>
</reference>
<feature type="transmembrane region" description="Helical" evidence="1">
    <location>
        <begin position="293"/>
        <end position="312"/>
    </location>
</feature>
<keyword evidence="1" id="KW-1133">Transmembrane helix</keyword>
<keyword evidence="1" id="KW-0472">Membrane</keyword>
<keyword evidence="4" id="KW-1185">Reference proteome</keyword>
<organism evidence="3 4">
    <name type="scientific">Siphonobacter curvatus</name>
    <dbReference type="NCBI Taxonomy" id="2094562"/>
    <lineage>
        <taxon>Bacteria</taxon>
        <taxon>Pseudomonadati</taxon>
        <taxon>Bacteroidota</taxon>
        <taxon>Cytophagia</taxon>
        <taxon>Cytophagales</taxon>
        <taxon>Cytophagaceae</taxon>
        <taxon>Siphonobacter</taxon>
    </lineage>
</organism>
<keyword evidence="1" id="KW-0812">Transmembrane</keyword>
<evidence type="ECO:0000313" key="4">
    <source>
        <dbReference type="Proteomes" id="UP000239590"/>
    </source>
</evidence>
<dbReference type="PANTHER" id="PTHR43685">
    <property type="entry name" value="GLYCOSYLTRANSFERASE"/>
    <property type="match status" value="1"/>
</dbReference>
<feature type="transmembrane region" description="Helical" evidence="1">
    <location>
        <begin position="239"/>
        <end position="258"/>
    </location>
</feature>
<protein>
    <submittedName>
        <fullName evidence="3">Glycosyltransferase</fullName>
    </submittedName>
</protein>
<dbReference type="OrthoDB" id="9813550at2"/>
<dbReference type="PANTHER" id="PTHR43685:SF2">
    <property type="entry name" value="GLYCOSYLTRANSFERASE 2-LIKE DOMAIN-CONTAINING PROTEIN"/>
    <property type="match status" value="1"/>
</dbReference>
<dbReference type="InterPro" id="IPR029044">
    <property type="entry name" value="Nucleotide-diphossugar_trans"/>
</dbReference>
<dbReference type="Gene3D" id="3.90.550.10">
    <property type="entry name" value="Spore Coat Polysaccharide Biosynthesis Protein SpsA, Chain A"/>
    <property type="match status" value="1"/>
</dbReference>
<dbReference type="InterPro" id="IPR001173">
    <property type="entry name" value="Glyco_trans_2-like"/>
</dbReference>
<dbReference type="SUPFAM" id="SSF53448">
    <property type="entry name" value="Nucleotide-diphospho-sugar transferases"/>
    <property type="match status" value="1"/>
</dbReference>
<evidence type="ECO:0000313" key="3">
    <source>
        <dbReference type="EMBL" id="PQA59514.1"/>
    </source>
</evidence>
<proteinExistence type="predicted"/>
<dbReference type="EMBL" id="PTRA01000001">
    <property type="protein sequence ID" value="PQA59514.1"/>
    <property type="molecule type" value="Genomic_DNA"/>
</dbReference>
<dbReference type="InterPro" id="IPR050834">
    <property type="entry name" value="Glycosyltransf_2"/>
</dbReference>
<dbReference type="RefSeq" id="WP_104711061.1">
    <property type="nucleotide sequence ID" value="NZ_PTRA01000001.1"/>
</dbReference>
<gene>
    <name evidence="3" type="ORF">C5O19_07660</name>
</gene>
<keyword evidence="3" id="KW-0808">Transferase</keyword>
<accession>A0A2S7IP71</accession>
<feature type="transmembrane region" description="Helical" evidence="1">
    <location>
        <begin position="264"/>
        <end position="281"/>
    </location>
</feature>
<comment type="caution">
    <text evidence="3">The sequence shown here is derived from an EMBL/GenBank/DDBJ whole genome shotgun (WGS) entry which is preliminary data.</text>
</comment>
<dbReference type="Proteomes" id="UP000239590">
    <property type="component" value="Unassembled WGS sequence"/>
</dbReference>